<sequence length="204" mass="22249">MPQKNKRHYSSSPTAESATSKRPRPGPNPSTHVQANPSAAPPEAAAPEYPASHTIHIVASSKIQAKVRAVLTALSSDPSPETDNVVLLQARAPAANKLISVAEIAKRELERERRPWWSYVGVKGVLVELDPKDSRNSGKQNGSDASQDAELDKTSDAEEEDAFEPLTGQKDRKKVKNVAVMDFYLAIKPVPALRTLYGEQHSEH</sequence>
<proteinExistence type="predicted"/>
<keyword evidence="4" id="KW-1185">Reference proteome</keyword>
<dbReference type="EMBL" id="JBBPHU010000002">
    <property type="protein sequence ID" value="KAK7522212.1"/>
    <property type="molecule type" value="Genomic_DNA"/>
</dbReference>
<reference evidence="3 4" key="1">
    <citation type="submission" date="2024-04" db="EMBL/GenBank/DDBJ databases">
        <title>Phyllosticta paracitricarpa is synonymous to the EU quarantine fungus P. citricarpa based on phylogenomic analyses.</title>
        <authorList>
            <consortium name="Lawrence Berkeley National Laboratory"/>
            <person name="Van Ingen-Buijs V.A."/>
            <person name="Van Westerhoven A.C."/>
            <person name="Haridas S."/>
            <person name="Skiadas P."/>
            <person name="Martin F."/>
            <person name="Groenewald J.Z."/>
            <person name="Crous P.W."/>
            <person name="Seidl M.F."/>
        </authorList>
    </citation>
    <scope>NUCLEOTIDE SEQUENCE [LARGE SCALE GENOMIC DNA]</scope>
    <source>
        <strain evidence="3 4">CBS 123371</strain>
    </source>
</reference>
<gene>
    <name evidence="3" type="ORF">IWZ03DRAFT_112300</name>
</gene>
<dbReference type="Pfam" id="PF01918">
    <property type="entry name" value="Alba"/>
    <property type="match status" value="1"/>
</dbReference>
<name>A0ABR1KVK8_9PEZI</name>
<accession>A0ABR1KVK8</accession>
<protein>
    <recommendedName>
        <fullName evidence="2">DNA/RNA-binding protein Alba-like domain-containing protein</fullName>
    </recommendedName>
</protein>
<feature type="region of interest" description="Disordered" evidence="1">
    <location>
        <begin position="130"/>
        <end position="171"/>
    </location>
</feature>
<feature type="compositionally biased region" description="Low complexity" evidence="1">
    <location>
        <begin position="35"/>
        <end position="48"/>
    </location>
</feature>
<evidence type="ECO:0000313" key="4">
    <source>
        <dbReference type="Proteomes" id="UP001363622"/>
    </source>
</evidence>
<evidence type="ECO:0000313" key="3">
    <source>
        <dbReference type="EMBL" id="KAK7522212.1"/>
    </source>
</evidence>
<evidence type="ECO:0000259" key="2">
    <source>
        <dbReference type="Pfam" id="PF01918"/>
    </source>
</evidence>
<dbReference type="Proteomes" id="UP001363622">
    <property type="component" value="Unassembled WGS sequence"/>
</dbReference>
<comment type="caution">
    <text evidence="3">The sequence shown here is derived from an EMBL/GenBank/DDBJ whole genome shotgun (WGS) entry which is preliminary data.</text>
</comment>
<feature type="region of interest" description="Disordered" evidence="1">
    <location>
        <begin position="1"/>
        <end position="48"/>
    </location>
</feature>
<evidence type="ECO:0000256" key="1">
    <source>
        <dbReference type="SAM" id="MobiDB-lite"/>
    </source>
</evidence>
<feature type="domain" description="DNA/RNA-binding protein Alba-like" evidence="2">
    <location>
        <begin position="53"/>
        <end position="109"/>
    </location>
</feature>
<feature type="compositionally biased region" description="Polar residues" evidence="1">
    <location>
        <begin position="10"/>
        <end position="20"/>
    </location>
</feature>
<feature type="compositionally biased region" description="Polar residues" evidence="1">
    <location>
        <begin position="137"/>
        <end position="146"/>
    </location>
</feature>
<dbReference type="InterPro" id="IPR002775">
    <property type="entry name" value="DNA/RNA-bd_Alba-like"/>
</dbReference>
<organism evidence="3 4">
    <name type="scientific">Phyllosticta citriasiana</name>
    <dbReference type="NCBI Taxonomy" id="595635"/>
    <lineage>
        <taxon>Eukaryota</taxon>
        <taxon>Fungi</taxon>
        <taxon>Dikarya</taxon>
        <taxon>Ascomycota</taxon>
        <taxon>Pezizomycotina</taxon>
        <taxon>Dothideomycetes</taxon>
        <taxon>Dothideomycetes incertae sedis</taxon>
        <taxon>Botryosphaeriales</taxon>
        <taxon>Phyllostictaceae</taxon>
        <taxon>Phyllosticta</taxon>
    </lineage>
</organism>